<organism evidence="2 3">
    <name type="scientific">Flavobacterium ichthyis</name>
    <dbReference type="NCBI Taxonomy" id="2698827"/>
    <lineage>
        <taxon>Bacteria</taxon>
        <taxon>Pseudomonadati</taxon>
        <taxon>Bacteroidota</taxon>
        <taxon>Flavobacteriia</taxon>
        <taxon>Flavobacteriales</taxon>
        <taxon>Flavobacteriaceae</taxon>
        <taxon>Flavobacterium</taxon>
    </lineage>
</organism>
<feature type="signal peptide" evidence="1">
    <location>
        <begin position="1"/>
        <end position="16"/>
    </location>
</feature>
<comment type="caution">
    <text evidence="2">The sequence shown here is derived from an EMBL/GenBank/DDBJ whole genome shotgun (WGS) entry which is preliminary data.</text>
</comment>
<evidence type="ECO:0000313" key="2">
    <source>
        <dbReference type="EMBL" id="NBL63883.1"/>
    </source>
</evidence>
<protein>
    <recommendedName>
        <fullName evidence="4">DUF3575 domain-containing protein</fullName>
    </recommendedName>
</protein>
<dbReference type="RefSeq" id="WP_166535709.1">
    <property type="nucleotide sequence ID" value="NZ_JAABLM010000001.1"/>
</dbReference>
<feature type="chain" id="PRO_5047385980" description="DUF3575 domain-containing protein" evidence="1">
    <location>
        <begin position="17"/>
        <end position="178"/>
    </location>
</feature>
<keyword evidence="1" id="KW-0732">Signal</keyword>
<dbReference type="EMBL" id="JAABLM010000001">
    <property type="protein sequence ID" value="NBL63883.1"/>
    <property type="molecule type" value="Genomic_DNA"/>
</dbReference>
<evidence type="ECO:0000256" key="1">
    <source>
        <dbReference type="SAM" id="SignalP"/>
    </source>
</evidence>
<evidence type="ECO:0000313" key="3">
    <source>
        <dbReference type="Proteomes" id="UP000798602"/>
    </source>
</evidence>
<accession>A0ABW9ZAP9</accession>
<proteinExistence type="predicted"/>
<evidence type="ECO:0008006" key="4">
    <source>
        <dbReference type="Google" id="ProtNLM"/>
    </source>
</evidence>
<dbReference type="Proteomes" id="UP000798602">
    <property type="component" value="Unassembled WGS sequence"/>
</dbReference>
<keyword evidence="3" id="KW-1185">Reference proteome</keyword>
<reference evidence="3" key="1">
    <citation type="submission" date="2020-01" db="EMBL/GenBank/DDBJ databases">
        <title>Sphingomonas sp. strain CSW-10.</title>
        <authorList>
            <person name="Chen W.-M."/>
        </authorList>
    </citation>
    <scope>NUCLEOTIDE SEQUENCE [LARGE SCALE GENOMIC DNA]</scope>
    <source>
        <strain evidence="3">NST-5</strain>
    </source>
</reference>
<sequence>MKKIIFFLLTSVSVFAQTDDSRLTENFAKINLGLHGLDASYEWALNDRFVWENSVGFGMGMAVDGNAVEYTFNFNDPALYAKSEMKYFYNLGKRQNKGKNISNNGGNYVGIQTKYSFGTDAFRLNNALLSEVHWGIQRSLGGNFSFNTHIGLGYVRDYDLKDGAFSPTFKLTFSYAIF</sequence>
<name>A0ABW9ZAP9_9FLAO</name>
<gene>
    <name evidence="2" type="ORF">GV828_01570</name>
</gene>